<dbReference type="Pfam" id="PF06054">
    <property type="entry name" value="CoiA_nuc"/>
    <property type="match status" value="1"/>
</dbReference>
<evidence type="ECO:0000313" key="4">
    <source>
        <dbReference type="Proteomes" id="UP001549363"/>
    </source>
</evidence>
<organism evidence="3 4">
    <name type="scientific">Lysinibacillus parviboronicapiens</name>
    <dbReference type="NCBI Taxonomy" id="436516"/>
    <lineage>
        <taxon>Bacteria</taxon>
        <taxon>Bacillati</taxon>
        <taxon>Bacillota</taxon>
        <taxon>Bacilli</taxon>
        <taxon>Bacillales</taxon>
        <taxon>Bacillaceae</taxon>
        <taxon>Lysinibacillus</taxon>
    </lineage>
</organism>
<comment type="caution">
    <text evidence="3">The sequence shown here is derived from an EMBL/GenBank/DDBJ whole genome shotgun (WGS) entry which is preliminary data.</text>
</comment>
<reference evidence="3 4" key="1">
    <citation type="submission" date="2024-06" db="EMBL/GenBank/DDBJ databases">
        <title>Sorghum-associated microbial communities from plants grown in Nebraska, USA.</title>
        <authorList>
            <person name="Schachtman D."/>
        </authorList>
    </citation>
    <scope>NUCLEOTIDE SEQUENCE [LARGE SCALE GENOMIC DNA]</scope>
    <source>
        <strain evidence="3 4">736</strain>
    </source>
</reference>
<gene>
    <name evidence="3" type="ORF">ABIA69_004193</name>
</gene>
<name>A0ABV2PPW9_9BACI</name>
<feature type="domain" description="Competence protein CoiA-like N-terminal" evidence="2">
    <location>
        <begin position="16"/>
        <end position="61"/>
    </location>
</feature>
<dbReference type="PIRSF" id="PIRSF007487">
    <property type="entry name" value="Competence-induced_CoiA_bac"/>
    <property type="match status" value="1"/>
</dbReference>
<protein>
    <submittedName>
        <fullName evidence="3">Competence protein CoiA</fullName>
    </submittedName>
</protein>
<evidence type="ECO:0000259" key="1">
    <source>
        <dbReference type="Pfam" id="PF06054"/>
    </source>
</evidence>
<proteinExistence type="predicted"/>
<dbReference type="RefSeq" id="WP_354472948.1">
    <property type="nucleotide sequence ID" value="NZ_JBEPSB010000029.1"/>
</dbReference>
<accession>A0ABV2PPW9</accession>
<dbReference type="InterPro" id="IPR010330">
    <property type="entry name" value="CoiA_nuc"/>
</dbReference>
<dbReference type="InterPro" id="IPR021176">
    <property type="entry name" value="Competence-induced_CoiA"/>
</dbReference>
<dbReference type="Pfam" id="PF25164">
    <property type="entry name" value="CoiA_N"/>
    <property type="match status" value="1"/>
</dbReference>
<evidence type="ECO:0000259" key="2">
    <source>
        <dbReference type="Pfam" id="PF25164"/>
    </source>
</evidence>
<feature type="domain" description="Competence protein CoiA nuclease-like" evidence="1">
    <location>
        <begin position="68"/>
        <end position="218"/>
    </location>
</feature>
<keyword evidence="4" id="KW-1185">Reference proteome</keyword>
<evidence type="ECO:0000313" key="3">
    <source>
        <dbReference type="EMBL" id="MET4563000.1"/>
    </source>
</evidence>
<dbReference type="Proteomes" id="UP001549363">
    <property type="component" value="Unassembled WGS sequence"/>
</dbReference>
<dbReference type="EMBL" id="JBEPSB010000029">
    <property type="protein sequence ID" value="MET4563000.1"/>
    <property type="molecule type" value="Genomic_DNA"/>
</dbReference>
<sequence>MLFAYTEHGEPFMSYQHSRQALKRYRRISKFFCPQCQQPVQLKIGTVNIPHFSHIAHQSCERLFAEGESMLHLQGKIQLFEWLNKQGYAVELEPYIKKLSQRPDILVTKEHQQIAIEFQCSTISHEKWQLRTAGYKNMHIQALWLFQTPQKNLTSQDIIKVTIPPIRQNAINYTSKSLPYLLTYDAHSARFNYWANLLYVHGNTFIAKVQYVPIKKQLFPFYVPKPITREEFRCYWQLYKRICMQYVYQRLIRSKKGVQDLFLRSCYELHFSLETMPIYVGLPVKNAASIPIFSIEWQTILHHFCRLTQLQLHELSKENIQLFLSQLSLQTTNEAVQAVKNYCNLFERWSHSNDHFPDICEQVYSHLSNIND</sequence>
<dbReference type="InterPro" id="IPR057253">
    <property type="entry name" value="CoiA-like_N"/>
</dbReference>